<comment type="caution">
    <text evidence="8">The sequence shown here is derived from an EMBL/GenBank/DDBJ whole genome shotgun (WGS) entry which is preliminary data.</text>
</comment>
<protein>
    <recommendedName>
        <fullName evidence="10">Germ cell-specific gene 1-like protein</fullName>
    </recommendedName>
</protein>
<dbReference type="Proteomes" id="UP000327493">
    <property type="component" value="Chromosome 21"/>
</dbReference>
<feature type="signal peptide" evidence="7">
    <location>
        <begin position="1"/>
        <end position="26"/>
    </location>
</feature>
<evidence type="ECO:0000256" key="2">
    <source>
        <dbReference type="ARBA" id="ARBA00007425"/>
    </source>
</evidence>
<keyword evidence="4 6" id="KW-1133">Transmembrane helix</keyword>
<proteinExistence type="inferred from homology"/>
<dbReference type="Pfam" id="PF07803">
    <property type="entry name" value="GSG-1"/>
    <property type="match status" value="1"/>
</dbReference>
<keyword evidence="7" id="KW-0732">Signal</keyword>
<organism evidence="8 9">
    <name type="scientific">Etheostoma spectabile</name>
    <name type="common">orangethroat darter</name>
    <dbReference type="NCBI Taxonomy" id="54343"/>
    <lineage>
        <taxon>Eukaryota</taxon>
        <taxon>Metazoa</taxon>
        <taxon>Chordata</taxon>
        <taxon>Craniata</taxon>
        <taxon>Vertebrata</taxon>
        <taxon>Euteleostomi</taxon>
        <taxon>Actinopterygii</taxon>
        <taxon>Neopterygii</taxon>
        <taxon>Teleostei</taxon>
        <taxon>Neoteleostei</taxon>
        <taxon>Acanthomorphata</taxon>
        <taxon>Eupercaria</taxon>
        <taxon>Perciformes</taxon>
        <taxon>Percoidei</taxon>
        <taxon>Percidae</taxon>
        <taxon>Etheostomatinae</taxon>
        <taxon>Etheostoma</taxon>
    </lineage>
</organism>
<reference evidence="8 9" key="1">
    <citation type="submission" date="2019-08" db="EMBL/GenBank/DDBJ databases">
        <title>A chromosome-level genome assembly, high-density linkage maps, and genome scans reveal the genomic architecture of hybrid incompatibilities underlying speciation via character displacement in darters (Percidae: Etheostominae).</title>
        <authorList>
            <person name="Moran R.L."/>
            <person name="Catchen J.M."/>
            <person name="Fuller R.C."/>
        </authorList>
    </citation>
    <scope>NUCLEOTIDE SEQUENCE [LARGE SCALE GENOMIC DNA]</scope>
    <source>
        <strain evidence="8">EspeVRDwgs_2016</strain>
        <tissue evidence="8">Muscle</tissue>
    </source>
</reference>
<gene>
    <name evidence="8" type="ORF">FQN60_002706</name>
</gene>
<keyword evidence="5 6" id="KW-0472">Membrane</keyword>
<comment type="subcellular location">
    <subcellularLocation>
        <location evidence="1">Membrane</location>
        <topology evidence="1">Multi-pass membrane protein</topology>
    </subcellularLocation>
</comment>
<evidence type="ECO:0000256" key="6">
    <source>
        <dbReference type="SAM" id="Phobius"/>
    </source>
</evidence>
<evidence type="ECO:0000256" key="4">
    <source>
        <dbReference type="ARBA" id="ARBA00022989"/>
    </source>
</evidence>
<dbReference type="InterPro" id="IPR012478">
    <property type="entry name" value="GSG-1"/>
</dbReference>
<dbReference type="InterPro" id="IPR050579">
    <property type="entry name" value="PMP-22/EMP/MP20-like"/>
</dbReference>
<evidence type="ECO:0000313" key="8">
    <source>
        <dbReference type="EMBL" id="KAA8581125.1"/>
    </source>
</evidence>
<evidence type="ECO:0000256" key="7">
    <source>
        <dbReference type="SAM" id="SignalP"/>
    </source>
</evidence>
<dbReference type="AlphaFoldDB" id="A0A5J5CJM0"/>
<evidence type="ECO:0000256" key="1">
    <source>
        <dbReference type="ARBA" id="ARBA00004141"/>
    </source>
</evidence>
<evidence type="ECO:0000256" key="5">
    <source>
        <dbReference type="ARBA" id="ARBA00023136"/>
    </source>
</evidence>
<accession>A0A5J5CJM0</accession>
<dbReference type="GO" id="GO:0005886">
    <property type="term" value="C:plasma membrane"/>
    <property type="evidence" value="ECO:0007669"/>
    <property type="project" value="TreeGrafter"/>
</dbReference>
<evidence type="ECO:0000313" key="9">
    <source>
        <dbReference type="Proteomes" id="UP000327493"/>
    </source>
</evidence>
<sequence>MGIDRRRRASLALTFNFLALLLAVLALTTSYWCDGTRKVVKPLCTGPVTAKQSFCIRFNSSNINDTRLVQYTWETGEDKYMMRKFHTGIWFSCEQNINMIGVLWLCIVAECLYILLLATGGILMSIEVCQLGNVIDGLKLNAFAAIFTVLS</sequence>
<keyword evidence="9" id="KW-1185">Reference proteome</keyword>
<feature type="transmembrane region" description="Helical" evidence="6">
    <location>
        <begin position="102"/>
        <end position="123"/>
    </location>
</feature>
<evidence type="ECO:0008006" key="10">
    <source>
        <dbReference type="Google" id="ProtNLM"/>
    </source>
</evidence>
<evidence type="ECO:0000256" key="3">
    <source>
        <dbReference type="ARBA" id="ARBA00022692"/>
    </source>
</evidence>
<feature type="non-terminal residue" evidence="8">
    <location>
        <position position="151"/>
    </location>
</feature>
<dbReference type="PANTHER" id="PTHR10671">
    <property type="entry name" value="EPITHELIAL MEMBRANE PROTEIN-RELATED"/>
    <property type="match status" value="1"/>
</dbReference>
<name>A0A5J5CJM0_9PERO</name>
<feature type="chain" id="PRO_5023908617" description="Germ cell-specific gene 1-like protein" evidence="7">
    <location>
        <begin position="27"/>
        <end position="151"/>
    </location>
</feature>
<keyword evidence="3 6" id="KW-0812">Transmembrane</keyword>
<comment type="similarity">
    <text evidence="2">Belongs to the GSG1 family.</text>
</comment>
<dbReference type="PANTHER" id="PTHR10671:SF40">
    <property type="entry name" value="GERM CELL-SPECIFIC GENE 1-LIKE PROTEIN 2"/>
    <property type="match status" value="1"/>
</dbReference>
<dbReference type="EMBL" id="VOFY01000021">
    <property type="protein sequence ID" value="KAA8581125.1"/>
    <property type="molecule type" value="Genomic_DNA"/>
</dbReference>